<dbReference type="Proteomes" id="UP001341840">
    <property type="component" value="Unassembled WGS sequence"/>
</dbReference>
<proteinExistence type="predicted"/>
<name>A0ABU6QVD7_9FABA</name>
<feature type="region of interest" description="Disordered" evidence="1">
    <location>
        <begin position="95"/>
        <end position="131"/>
    </location>
</feature>
<dbReference type="EMBL" id="JASCZI010002085">
    <property type="protein sequence ID" value="MED6115823.1"/>
    <property type="molecule type" value="Genomic_DNA"/>
</dbReference>
<accession>A0ABU6QVD7</accession>
<comment type="caution">
    <text evidence="2">The sequence shown here is derived from an EMBL/GenBank/DDBJ whole genome shotgun (WGS) entry which is preliminary data.</text>
</comment>
<evidence type="ECO:0000313" key="3">
    <source>
        <dbReference type="Proteomes" id="UP001341840"/>
    </source>
</evidence>
<organism evidence="2 3">
    <name type="scientific">Stylosanthes scabra</name>
    <dbReference type="NCBI Taxonomy" id="79078"/>
    <lineage>
        <taxon>Eukaryota</taxon>
        <taxon>Viridiplantae</taxon>
        <taxon>Streptophyta</taxon>
        <taxon>Embryophyta</taxon>
        <taxon>Tracheophyta</taxon>
        <taxon>Spermatophyta</taxon>
        <taxon>Magnoliopsida</taxon>
        <taxon>eudicotyledons</taxon>
        <taxon>Gunneridae</taxon>
        <taxon>Pentapetalae</taxon>
        <taxon>rosids</taxon>
        <taxon>fabids</taxon>
        <taxon>Fabales</taxon>
        <taxon>Fabaceae</taxon>
        <taxon>Papilionoideae</taxon>
        <taxon>50 kb inversion clade</taxon>
        <taxon>dalbergioids sensu lato</taxon>
        <taxon>Dalbergieae</taxon>
        <taxon>Pterocarpus clade</taxon>
        <taxon>Stylosanthes</taxon>
    </lineage>
</organism>
<reference evidence="2 3" key="1">
    <citation type="journal article" date="2023" name="Plants (Basel)">
        <title>Bridging the Gap: Combining Genomics and Transcriptomics Approaches to Understand Stylosanthes scabra, an Orphan Legume from the Brazilian Caatinga.</title>
        <authorList>
            <person name="Ferreira-Neto J.R.C."/>
            <person name="da Silva M.D."/>
            <person name="Binneck E."/>
            <person name="de Melo N.F."/>
            <person name="da Silva R.H."/>
            <person name="de Melo A.L.T.M."/>
            <person name="Pandolfi V."/>
            <person name="Bustamante F.O."/>
            <person name="Brasileiro-Vidal A.C."/>
            <person name="Benko-Iseppon A.M."/>
        </authorList>
    </citation>
    <scope>NUCLEOTIDE SEQUENCE [LARGE SCALE GENOMIC DNA]</scope>
    <source>
        <tissue evidence="2">Leaves</tissue>
    </source>
</reference>
<sequence length="389" mass="43901">MISHSCGYYLIRFTCRIVANCKDLRASSFALGIENRGLPIIGKDVVLTASKLTPLLPSVAKIIRTLQPIAKTQDHYSLLTDLTKLSQAHSSHVWPTSETWPKRDPPGPHLTSSHVLPTSKTWPKRDQPIPLPKLTQRNLEQARSRLNILKISRSHQRDLLLSHTKVTFEPRFQRGPNTFYDGLTSTSRILIDSSAGGSLQTKTIAEALALIELIAKNQYMNTSERDTLKKCVMEVETVNALMTQLSTMNKKLEKLEAAAVGTQNSCGLCGGPHENHNYSLLQDDQSAATQVNYVENEENRAKRLNKLAEEIEEQKWSHRVTFWPRSKREPNVTHPWTSSSSLNHHKPRLDHVSTWAKRGPSKFPKLSLTLSKSRLDHASMWAKRDSTEP</sequence>
<keyword evidence="3" id="KW-1185">Reference proteome</keyword>
<gene>
    <name evidence="2" type="ORF">PIB30_094421</name>
</gene>
<protein>
    <submittedName>
        <fullName evidence="2">Uncharacterized protein</fullName>
    </submittedName>
</protein>
<feature type="compositionally biased region" description="Polar residues" evidence="1">
    <location>
        <begin position="110"/>
        <end position="121"/>
    </location>
</feature>
<evidence type="ECO:0000313" key="2">
    <source>
        <dbReference type="EMBL" id="MED6115823.1"/>
    </source>
</evidence>
<evidence type="ECO:0000256" key="1">
    <source>
        <dbReference type="SAM" id="MobiDB-lite"/>
    </source>
</evidence>